<dbReference type="Gene3D" id="3.40.50.1820">
    <property type="entry name" value="alpha/beta hydrolase"/>
    <property type="match status" value="1"/>
</dbReference>
<dbReference type="Pfam" id="PF05057">
    <property type="entry name" value="DUF676"/>
    <property type="match status" value="1"/>
</dbReference>
<dbReference type="GeneID" id="30992315"/>
<keyword evidence="3" id="KW-0472">Membrane</keyword>
<keyword evidence="2" id="KW-0443">Lipid metabolism</keyword>
<dbReference type="GO" id="GO:0047372">
    <property type="term" value="F:monoacylglycerol lipase activity"/>
    <property type="evidence" value="ECO:0007669"/>
    <property type="project" value="TreeGrafter"/>
</dbReference>
<keyword evidence="3" id="KW-0812">Transmembrane</keyword>
<dbReference type="OMA" id="DWIKIPV"/>
<reference evidence="5 6" key="1">
    <citation type="journal article" date="2016" name="Proc. Natl. Acad. Sci. U.S.A.">
        <title>Comparative genomics of biotechnologically important yeasts.</title>
        <authorList>
            <person name="Riley R."/>
            <person name="Haridas S."/>
            <person name="Wolfe K.H."/>
            <person name="Lopes M.R."/>
            <person name="Hittinger C.T."/>
            <person name="Goeker M."/>
            <person name="Salamov A.A."/>
            <person name="Wisecaver J.H."/>
            <person name="Long T.M."/>
            <person name="Calvey C.H."/>
            <person name="Aerts A.L."/>
            <person name="Barry K.W."/>
            <person name="Choi C."/>
            <person name="Clum A."/>
            <person name="Coughlan A.Y."/>
            <person name="Deshpande S."/>
            <person name="Douglass A.P."/>
            <person name="Hanson S.J."/>
            <person name="Klenk H.-P."/>
            <person name="LaButti K.M."/>
            <person name="Lapidus A."/>
            <person name="Lindquist E.A."/>
            <person name="Lipzen A.M."/>
            <person name="Meier-Kolthoff J.P."/>
            <person name="Ohm R.A."/>
            <person name="Otillar R.P."/>
            <person name="Pangilinan J.L."/>
            <person name="Peng Y."/>
            <person name="Rokas A."/>
            <person name="Rosa C.A."/>
            <person name="Scheuner C."/>
            <person name="Sibirny A.A."/>
            <person name="Slot J.C."/>
            <person name="Stielow J.B."/>
            <person name="Sun H."/>
            <person name="Kurtzman C.P."/>
            <person name="Blackwell M."/>
            <person name="Grigoriev I.V."/>
            <person name="Jeffries T.W."/>
        </authorList>
    </citation>
    <scope>NUCLEOTIDE SEQUENCE [LARGE SCALE GENOMIC DNA]</scope>
    <source>
        <strain evidence="6">ATCC 18201 / CBS 1600 / BCRC 20928 / JCM 3617 / NBRC 0987 / NRRL Y-1542</strain>
    </source>
</reference>
<organism evidence="5 6">
    <name type="scientific">Cyberlindnera jadinii (strain ATCC 18201 / CBS 1600 / BCRC 20928 / JCM 3617 / NBRC 0987 / NRRL Y-1542)</name>
    <name type="common">Torula yeast</name>
    <name type="synonym">Candida utilis</name>
    <dbReference type="NCBI Taxonomy" id="983966"/>
    <lineage>
        <taxon>Eukaryota</taxon>
        <taxon>Fungi</taxon>
        <taxon>Dikarya</taxon>
        <taxon>Ascomycota</taxon>
        <taxon>Saccharomycotina</taxon>
        <taxon>Saccharomycetes</taxon>
        <taxon>Phaffomycetales</taxon>
        <taxon>Phaffomycetaceae</taxon>
        <taxon>Cyberlindnera</taxon>
    </lineage>
</organism>
<proteinExistence type="inferred from homology"/>
<feature type="transmembrane region" description="Helical" evidence="3">
    <location>
        <begin position="261"/>
        <end position="294"/>
    </location>
</feature>
<sequence length="453" mass="50915">MPNAHLFVLIHGLWGGANHLKAADEMIQSCVSSPNEEIHTIRPKTSSLFKTYDGIEMIGDRMLVEIIAKINDLHGENVVVTKISFIGYSLGGLVSRYVIGELEKKKIFDDIEPMFFCTFASPHLGVQFFRRRSMILNFLGSQVLGLVGSELFIKDRSKILVKLASDEYLEGLGKFKERFCFANIRHDRTVSFYSAYITDKNPFDAHWDSIELSFDFEDGILPTYRVHGVDVKPRFVNIAKSNFVGPGRVFRKKSLRKKLRFIGIILAASVILPIWIPVVLTASTIASIVSYFIVSTHKKVEFEDLKRPDSSKLSAGFEERLQEATGEAFENAINIGQYDANTDWDETSHGDSIATLTPIESVKAVDAEFENRPIAASVIFHDTKPLALNADRQYINEKLNSLVWSKFAVYVNVLNAHDGIIARKGLKRSTAKGIAVIRFYAELINKKLNSQAE</sequence>
<feature type="domain" description="DUF676" evidence="4">
    <location>
        <begin position="3"/>
        <end position="194"/>
    </location>
</feature>
<evidence type="ECO:0000313" key="6">
    <source>
        <dbReference type="Proteomes" id="UP000094389"/>
    </source>
</evidence>
<keyword evidence="6" id="KW-1185">Reference proteome</keyword>
<dbReference type="RefSeq" id="XP_020073175.1">
    <property type="nucleotide sequence ID" value="XM_020217919.1"/>
</dbReference>
<dbReference type="OrthoDB" id="273452at2759"/>
<evidence type="ECO:0000256" key="2">
    <source>
        <dbReference type="ARBA" id="ARBA00022963"/>
    </source>
</evidence>
<dbReference type="SUPFAM" id="SSF53474">
    <property type="entry name" value="alpha/beta-Hydrolases"/>
    <property type="match status" value="1"/>
</dbReference>
<protein>
    <submittedName>
        <fullName evidence="5">DUF676-domain-containing protein</fullName>
    </submittedName>
</protein>
<evidence type="ECO:0000313" key="5">
    <source>
        <dbReference type="EMBL" id="ODV76136.1"/>
    </source>
</evidence>
<dbReference type="EMBL" id="KV453925">
    <property type="protein sequence ID" value="ODV76136.1"/>
    <property type="molecule type" value="Genomic_DNA"/>
</dbReference>
<dbReference type="PANTHER" id="PTHR12482">
    <property type="entry name" value="LIPASE ROG1-RELATED-RELATED"/>
    <property type="match status" value="1"/>
</dbReference>
<dbReference type="InterPro" id="IPR029058">
    <property type="entry name" value="AB_hydrolase_fold"/>
</dbReference>
<dbReference type="InterPro" id="IPR044294">
    <property type="entry name" value="Lipase-like"/>
</dbReference>
<dbReference type="InterPro" id="IPR007751">
    <property type="entry name" value="DUF676_lipase-like"/>
</dbReference>
<dbReference type="GO" id="GO:0005811">
    <property type="term" value="C:lipid droplet"/>
    <property type="evidence" value="ECO:0007669"/>
    <property type="project" value="TreeGrafter"/>
</dbReference>
<dbReference type="PANTHER" id="PTHR12482:SF24">
    <property type="entry name" value="LIPID DROPLET PHOSPHOLIPASE 1"/>
    <property type="match status" value="1"/>
</dbReference>
<keyword evidence="3" id="KW-1133">Transmembrane helix</keyword>
<dbReference type="AlphaFoldDB" id="A0A1E4S9F1"/>
<evidence type="ECO:0000259" key="4">
    <source>
        <dbReference type="Pfam" id="PF05057"/>
    </source>
</evidence>
<dbReference type="GO" id="GO:0004622">
    <property type="term" value="F:phosphatidylcholine lysophospholipase activity"/>
    <property type="evidence" value="ECO:0007669"/>
    <property type="project" value="TreeGrafter"/>
</dbReference>
<evidence type="ECO:0000256" key="3">
    <source>
        <dbReference type="SAM" id="Phobius"/>
    </source>
</evidence>
<feature type="transmembrane region" description="Helical" evidence="3">
    <location>
        <begin position="134"/>
        <end position="153"/>
    </location>
</feature>
<keyword evidence="2" id="KW-0442">Lipid degradation</keyword>
<comment type="similarity">
    <text evidence="1">Belongs to the putative lipase ROG1 family.</text>
</comment>
<gene>
    <name evidence="5" type="ORF">CYBJADRAFT_7548</name>
</gene>
<evidence type="ECO:0000256" key="1">
    <source>
        <dbReference type="ARBA" id="ARBA00007920"/>
    </source>
</evidence>
<dbReference type="GO" id="GO:0016042">
    <property type="term" value="P:lipid catabolic process"/>
    <property type="evidence" value="ECO:0007669"/>
    <property type="project" value="UniProtKB-KW"/>
</dbReference>
<dbReference type="Proteomes" id="UP000094389">
    <property type="component" value="Unassembled WGS sequence"/>
</dbReference>
<name>A0A1E4S9F1_CYBJN</name>
<accession>A0A1E4S9F1</accession>